<dbReference type="Proteomes" id="UP000004568">
    <property type="component" value="Unassembled WGS sequence"/>
</dbReference>
<protein>
    <submittedName>
        <fullName evidence="1">Glycosyltransferase family 8</fullName>
    </submittedName>
</protein>
<dbReference type="GO" id="GO:0016757">
    <property type="term" value="F:glycosyltransferase activity"/>
    <property type="evidence" value="ECO:0007669"/>
    <property type="project" value="InterPro"/>
</dbReference>
<dbReference type="PATRIC" id="fig|1008453.3.peg.1196"/>
<comment type="caution">
    <text evidence="1">The sequence shown here is derived from an EMBL/GenBank/DDBJ whole genome shotgun (WGS) entry which is preliminary data.</text>
</comment>
<dbReference type="AlphaFoldDB" id="F9HNC4"/>
<dbReference type="EMBL" id="AFQV01000021">
    <property type="protein sequence ID" value="EGP68271.1"/>
    <property type="molecule type" value="Genomic_DNA"/>
</dbReference>
<dbReference type="InterPro" id="IPR029044">
    <property type="entry name" value="Nucleotide-diphossugar_trans"/>
</dbReference>
<sequence length="413" mass="48824">MMGMKKEMRQRMKEEKKVIVLGADNVYMNKVETTIKSLCVHHDNLKFYVFNDDLPREWFQLMEKRLETLNSEIVNVQIDSSILKGYRLPFEGLSYAAFFRYFIPKYVSESRVLYLDSDIVVRKPIDELWDLDLTDIPLAAVRDDYYKNIFNSGFLLINNDMWRAENVTQDLIELTNQYHQTDFGDQGILNRLFENRWKELEPIYNFMVGMDSIAYIQNINDWYPHAELLEASVKMIHYTGEKPWQQITLNRLREEWWFYYGLEWSDVLLRKFSLESGYRGLVKKVRARTAVVTITLEMPHLEFLVKNCPDVEFHLLAPTNFAGSIMALQGYTNVRLYPNCTLYNVDSVLSQLDFYLDINADREMFDVISKAKARQLPILAWDTTNRDTESYSQIVSEENPQEMLELIEKLLSK</sequence>
<accession>F9HNC4</accession>
<dbReference type="Pfam" id="PF01501">
    <property type="entry name" value="Glyco_transf_8"/>
    <property type="match status" value="1"/>
</dbReference>
<dbReference type="PANTHER" id="PTHR11183">
    <property type="entry name" value="GLYCOGENIN SUBFAMILY MEMBER"/>
    <property type="match status" value="1"/>
</dbReference>
<reference evidence="1 2" key="1">
    <citation type="submission" date="2011-05" db="EMBL/GenBank/DDBJ databases">
        <authorList>
            <person name="Durkin A.S."/>
            <person name="Radune D."/>
            <person name="Hostetler J."/>
            <person name="Torralba M."/>
            <person name="Gillis M."/>
            <person name="Methe B."/>
            <person name="Sutton G."/>
            <person name="Nelson K.E."/>
        </authorList>
    </citation>
    <scope>NUCLEOTIDE SEQUENCE [LARGE SCALE GENOMIC DNA]</scope>
    <source>
        <strain evidence="1 2">SK1080</strain>
    </source>
</reference>
<dbReference type="InterPro" id="IPR050587">
    <property type="entry name" value="GNT1/Glycosyltrans_8"/>
</dbReference>
<gene>
    <name evidence="1" type="ORF">HMPREF9957_1375</name>
</gene>
<evidence type="ECO:0000313" key="1">
    <source>
        <dbReference type="EMBL" id="EGP68271.1"/>
    </source>
</evidence>
<keyword evidence="1" id="KW-0808">Transferase</keyword>
<organism evidence="1 2">
    <name type="scientific">Streptococcus mitis SK1080</name>
    <dbReference type="NCBI Taxonomy" id="1008453"/>
    <lineage>
        <taxon>Bacteria</taxon>
        <taxon>Bacillati</taxon>
        <taxon>Bacillota</taxon>
        <taxon>Bacilli</taxon>
        <taxon>Lactobacillales</taxon>
        <taxon>Streptococcaceae</taxon>
        <taxon>Streptococcus</taxon>
        <taxon>Streptococcus mitis group</taxon>
    </lineage>
</organism>
<dbReference type="CDD" id="cd04194">
    <property type="entry name" value="GT8_A4GalT_like"/>
    <property type="match status" value="1"/>
</dbReference>
<dbReference type="SUPFAM" id="SSF53448">
    <property type="entry name" value="Nucleotide-diphospho-sugar transferases"/>
    <property type="match status" value="1"/>
</dbReference>
<proteinExistence type="predicted"/>
<name>F9HNC4_STRMT</name>
<dbReference type="eggNOG" id="COG1442">
    <property type="taxonomic scope" value="Bacteria"/>
</dbReference>
<dbReference type="Gene3D" id="3.90.550.10">
    <property type="entry name" value="Spore Coat Polysaccharide Biosynthesis Protein SpsA, Chain A"/>
    <property type="match status" value="1"/>
</dbReference>
<dbReference type="InterPro" id="IPR002495">
    <property type="entry name" value="Glyco_trans_8"/>
</dbReference>
<evidence type="ECO:0000313" key="2">
    <source>
        <dbReference type="Proteomes" id="UP000004568"/>
    </source>
</evidence>